<feature type="compositionally biased region" description="Basic residues" evidence="1">
    <location>
        <begin position="50"/>
        <end position="67"/>
    </location>
</feature>
<dbReference type="AlphaFoldDB" id="A0A5E4QPS4"/>
<dbReference type="EMBL" id="FZQP02004444">
    <property type="protein sequence ID" value="VVC99946.1"/>
    <property type="molecule type" value="Genomic_DNA"/>
</dbReference>
<evidence type="ECO:0000313" key="3">
    <source>
        <dbReference type="Proteomes" id="UP000324832"/>
    </source>
</evidence>
<sequence length="67" mass="7517">MRPLCGALACCLASGNMTLTRPVIQTTLLMLKRAENAVPNSISLEEGKPKRSIRNRKESRKVKRYCI</sequence>
<gene>
    <name evidence="2" type="ORF">LSINAPIS_LOCUS10700</name>
</gene>
<dbReference type="Proteomes" id="UP000324832">
    <property type="component" value="Unassembled WGS sequence"/>
</dbReference>
<evidence type="ECO:0000313" key="2">
    <source>
        <dbReference type="EMBL" id="VVC99946.1"/>
    </source>
</evidence>
<keyword evidence="3" id="KW-1185">Reference proteome</keyword>
<organism evidence="2 3">
    <name type="scientific">Leptidea sinapis</name>
    <dbReference type="NCBI Taxonomy" id="189913"/>
    <lineage>
        <taxon>Eukaryota</taxon>
        <taxon>Metazoa</taxon>
        <taxon>Ecdysozoa</taxon>
        <taxon>Arthropoda</taxon>
        <taxon>Hexapoda</taxon>
        <taxon>Insecta</taxon>
        <taxon>Pterygota</taxon>
        <taxon>Neoptera</taxon>
        <taxon>Endopterygota</taxon>
        <taxon>Lepidoptera</taxon>
        <taxon>Glossata</taxon>
        <taxon>Ditrysia</taxon>
        <taxon>Papilionoidea</taxon>
        <taxon>Pieridae</taxon>
        <taxon>Dismorphiinae</taxon>
        <taxon>Leptidea</taxon>
    </lineage>
</organism>
<protein>
    <submittedName>
        <fullName evidence="2">Uncharacterized protein</fullName>
    </submittedName>
</protein>
<accession>A0A5E4QPS4</accession>
<proteinExistence type="predicted"/>
<evidence type="ECO:0000256" key="1">
    <source>
        <dbReference type="SAM" id="MobiDB-lite"/>
    </source>
</evidence>
<name>A0A5E4QPS4_9NEOP</name>
<feature type="region of interest" description="Disordered" evidence="1">
    <location>
        <begin position="42"/>
        <end position="67"/>
    </location>
</feature>
<reference evidence="2 3" key="1">
    <citation type="submission" date="2017-07" db="EMBL/GenBank/DDBJ databases">
        <authorList>
            <person name="Talla V."/>
            <person name="Backstrom N."/>
        </authorList>
    </citation>
    <scope>NUCLEOTIDE SEQUENCE [LARGE SCALE GENOMIC DNA]</scope>
</reference>